<organism evidence="1 2">
    <name type="scientific">Glomus cerebriforme</name>
    <dbReference type="NCBI Taxonomy" id="658196"/>
    <lineage>
        <taxon>Eukaryota</taxon>
        <taxon>Fungi</taxon>
        <taxon>Fungi incertae sedis</taxon>
        <taxon>Mucoromycota</taxon>
        <taxon>Glomeromycotina</taxon>
        <taxon>Glomeromycetes</taxon>
        <taxon>Glomerales</taxon>
        <taxon>Glomeraceae</taxon>
        <taxon>Glomus</taxon>
    </lineage>
</organism>
<dbReference type="OrthoDB" id="2434872at2759"/>
<sequence>MDFACGWTLQWVNKSEAKELFEFLNSFLKLPDRRSLDRENLKDTIFERNKTIEIALKEDQISVTFTFDGWTNVRNE</sequence>
<dbReference type="EMBL" id="QKYT01000046">
    <property type="protein sequence ID" value="RIA96364.1"/>
    <property type="molecule type" value="Genomic_DNA"/>
</dbReference>
<reference evidence="1 2" key="1">
    <citation type="submission" date="2018-06" db="EMBL/GenBank/DDBJ databases">
        <title>Comparative genomics reveals the genomic features of Rhizophagus irregularis, R. cerebriforme, R. diaphanum and Gigaspora rosea, and their symbiotic lifestyle signature.</title>
        <authorList>
            <person name="Morin E."/>
            <person name="San Clemente H."/>
            <person name="Chen E.C.H."/>
            <person name="De La Providencia I."/>
            <person name="Hainaut M."/>
            <person name="Kuo A."/>
            <person name="Kohler A."/>
            <person name="Murat C."/>
            <person name="Tang N."/>
            <person name="Roy S."/>
            <person name="Loubradou J."/>
            <person name="Henrissat B."/>
            <person name="Grigoriev I.V."/>
            <person name="Corradi N."/>
            <person name="Roux C."/>
            <person name="Martin F.M."/>
        </authorList>
    </citation>
    <scope>NUCLEOTIDE SEQUENCE [LARGE SCALE GENOMIC DNA]</scope>
    <source>
        <strain evidence="1 2">DAOM 227022</strain>
    </source>
</reference>
<keyword evidence="2" id="KW-1185">Reference proteome</keyword>
<dbReference type="STRING" id="658196.A0A397TNB1"/>
<dbReference type="AlphaFoldDB" id="A0A397TNB1"/>
<name>A0A397TNB1_9GLOM</name>
<dbReference type="Proteomes" id="UP000265703">
    <property type="component" value="Unassembled WGS sequence"/>
</dbReference>
<evidence type="ECO:0000313" key="2">
    <source>
        <dbReference type="Proteomes" id="UP000265703"/>
    </source>
</evidence>
<accession>A0A397TNB1</accession>
<evidence type="ECO:0008006" key="3">
    <source>
        <dbReference type="Google" id="ProtNLM"/>
    </source>
</evidence>
<protein>
    <recommendedName>
        <fullName evidence="3">DUF659 domain-containing protein</fullName>
    </recommendedName>
</protein>
<evidence type="ECO:0000313" key="1">
    <source>
        <dbReference type="EMBL" id="RIA96364.1"/>
    </source>
</evidence>
<gene>
    <name evidence="1" type="ORF">C1645_815553</name>
</gene>
<proteinExistence type="predicted"/>
<comment type="caution">
    <text evidence="1">The sequence shown here is derived from an EMBL/GenBank/DDBJ whole genome shotgun (WGS) entry which is preliminary data.</text>
</comment>